<reference evidence="2" key="1">
    <citation type="submission" date="2021-06" db="EMBL/GenBank/DDBJ databases">
        <authorList>
            <person name="Kallberg Y."/>
            <person name="Tangrot J."/>
            <person name="Rosling A."/>
        </authorList>
    </citation>
    <scope>NUCLEOTIDE SEQUENCE</scope>
    <source>
        <strain evidence="2">IN212</strain>
    </source>
</reference>
<accession>A0A9N9J810</accession>
<keyword evidence="3" id="KW-1185">Reference proteome</keyword>
<feature type="non-terminal residue" evidence="2">
    <location>
        <position position="1"/>
    </location>
</feature>
<organism evidence="2 3">
    <name type="scientific">Racocetra fulgida</name>
    <dbReference type="NCBI Taxonomy" id="60492"/>
    <lineage>
        <taxon>Eukaryota</taxon>
        <taxon>Fungi</taxon>
        <taxon>Fungi incertae sedis</taxon>
        <taxon>Mucoromycota</taxon>
        <taxon>Glomeromycotina</taxon>
        <taxon>Glomeromycetes</taxon>
        <taxon>Diversisporales</taxon>
        <taxon>Gigasporaceae</taxon>
        <taxon>Racocetra</taxon>
    </lineage>
</organism>
<protein>
    <submittedName>
        <fullName evidence="2">2006_t:CDS:1</fullName>
    </submittedName>
</protein>
<comment type="caution">
    <text evidence="2">The sequence shown here is derived from an EMBL/GenBank/DDBJ whole genome shotgun (WGS) entry which is preliminary data.</text>
</comment>
<dbReference type="EMBL" id="CAJVPZ010045871">
    <property type="protein sequence ID" value="CAG8770008.1"/>
    <property type="molecule type" value="Genomic_DNA"/>
</dbReference>
<dbReference type="GO" id="GO:0000184">
    <property type="term" value="P:nuclear-transcribed mRNA catabolic process, nonsense-mediated decay"/>
    <property type="evidence" value="ECO:0007669"/>
    <property type="project" value="InterPro"/>
</dbReference>
<sequence>IEMPDLPEDEGTTKIGGTIIRDGTLFNEKEENLTNSIWEDEDARSFYESLIDLKTLVPGVLLEAKTGKKDDADVDKDDHTSIGQDKDDKDDKDDKEDDDKLSEGNQSDDNKHKATQDTIVETTDKIVLCNEDQEDKAELDGEKINIQADIDSPTIKKDNETSNKSGTSAQLDSLLSRLPNMVNRDLIDRAAVDFCYLNSKASRKKLIK</sequence>
<evidence type="ECO:0000256" key="1">
    <source>
        <dbReference type="SAM" id="MobiDB-lite"/>
    </source>
</evidence>
<evidence type="ECO:0000313" key="2">
    <source>
        <dbReference type="EMBL" id="CAG8770008.1"/>
    </source>
</evidence>
<dbReference type="InterPro" id="IPR039762">
    <property type="entry name" value="Nmd2/UPF2"/>
</dbReference>
<evidence type="ECO:0000313" key="3">
    <source>
        <dbReference type="Proteomes" id="UP000789396"/>
    </source>
</evidence>
<feature type="region of interest" description="Disordered" evidence="1">
    <location>
        <begin position="137"/>
        <end position="169"/>
    </location>
</feature>
<feature type="compositionally biased region" description="Acidic residues" evidence="1">
    <location>
        <begin position="90"/>
        <end position="100"/>
    </location>
</feature>
<dbReference type="AlphaFoldDB" id="A0A9N9J810"/>
<proteinExistence type="predicted"/>
<dbReference type="PANTHER" id="PTHR12839:SF7">
    <property type="entry name" value="REGULATOR OF NONSENSE TRANSCRIPTS 2"/>
    <property type="match status" value="1"/>
</dbReference>
<name>A0A9N9J810_9GLOM</name>
<gene>
    <name evidence="2" type="ORF">RFULGI_LOCUS14989</name>
</gene>
<feature type="region of interest" description="Disordered" evidence="1">
    <location>
        <begin position="65"/>
        <end position="117"/>
    </location>
</feature>
<dbReference type="GO" id="GO:0035145">
    <property type="term" value="C:exon-exon junction complex"/>
    <property type="evidence" value="ECO:0007669"/>
    <property type="project" value="TreeGrafter"/>
</dbReference>
<feature type="compositionally biased region" description="Basic and acidic residues" evidence="1">
    <location>
        <begin position="65"/>
        <end position="89"/>
    </location>
</feature>
<dbReference type="Proteomes" id="UP000789396">
    <property type="component" value="Unassembled WGS sequence"/>
</dbReference>
<dbReference type="GO" id="GO:0005737">
    <property type="term" value="C:cytoplasm"/>
    <property type="evidence" value="ECO:0007669"/>
    <property type="project" value="TreeGrafter"/>
</dbReference>
<dbReference type="OrthoDB" id="27832at2759"/>
<feature type="non-terminal residue" evidence="2">
    <location>
        <position position="208"/>
    </location>
</feature>
<dbReference type="PANTHER" id="PTHR12839">
    <property type="entry name" value="NONSENSE-MEDIATED MRNA DECAY PROTEIN 2 UP-FRAMESHIFT SUPPRESSOR 2"/>
    <property type="match status" value="1"/>
</dbReference>